<gene>
    <name evidence="3" type="ORF">KIPB_015306</name>
</gene>
<dbReference type="Proteomes" id="UP000265618">
    <property type="component" value="Unassembled WGS sequence"/>
</dbReference>
<dbReference type="CDD" id="cd19757">
    <property type="entry name" value="Bbox1"/>
    <property type="match status" value="1"/>
</dbReference>
<dbReference type="Pfam" id="PF00643">
    <property type="entry name" value="zf-B_box"/>
    <property type="match status" value="1"/>
</dbReference>
<dbReference type="InterPro" id="IPR000315">
    <property type="entry name" value="Znf_B-box"/>
</dbReference>
<evidence type="ECO:0000313" key="3">
    <source>
        <dbReference type="EMBL" id="GIQ91865.1"/>
    </source>
</evidence>
<reference evidence="3 4" key="1">
    <citation type="journal article" date="2018" name="PLoS ONE">
        <title>The draft genome of Kipferlia bialata reveals reductive genome evolution in fornicate parasites.</title>
        <authorList>
            <person name="Tanifuji G."/>
            <person name="Takabayashi S."/>
            <person name="Kume K."/>
            <person name="Takagi M."/>
            <person name="Nakayama T."/>
            <person name="Kamikawa R."/>
            <person name="Inagaki Y."/>
            <person name="Hashimoto T."/>
        </authorList>
    </citation>
    <scope>NUCLEOTIDE SEQUENCE [LARGE SCALE GENOMIC DNA]</scope>
    <source>
        <strain evidence="3">NY0173</strain>
    </source>
</reference>
<keyword evidence="1" id="KW-0863">Zinc-finger</keyword>
<keyword evidence="1" id="KW-0862">Zinc</keyword>
<dbReference type="PROSITE" id="PS50119">
    <property type="entry name" value="ZF_BBOX"/>
    <property type="match status" value="1"/>
</dbReference>
<protein>
    <recommendedName>
        <fullName evidence="2">B box-type domain-containing protein</fullName>
    </recommendedName>
</protein>
<dbReference type="GO" id="GO:0008270">
    <property type="term" value="F:zinc ion binding"/>
    <property type="evidence" value="ECO:0007669"/>
    <property type="project" value="UniProtKB-KW"/>
</dbReference>
<organism evidence="3 4">
    <name type="scientific">Kipferlia bialata</name>
    <dbReference type="NCBI Taxonomy" id="797122"/>
    <lineage>
        <taxon>Eukaryota</taxon>
        <taxon>Metamonada</taxon>
        <taxon>Carpediemonas-like organisms</taxon>
        <taxon>Kipferlia</taxon>
    </lineage>
</organism>
<feature type="non-terminal residue" evidence="3">
    <location>
        <position position="1"/>
    </location>
</feature>
<proteinExistence type="predicted"/>
<feature type="domain" description="B box-type" evidence="2">
    <location>
        <begin position="46"/>
        <end position="95"/>
    </location>
</feature>
<keyword evidence="1" id="KW-0479">Metal-binding</keyword>
<comment type="caution">
    <text evidence="3">The sequence shown here is derived from an EMBL/GenBank/DDBJ whole genome shotgun (WGS) entry which is preliminary data.</text>
</comment>
<evidence type="ECO:0000256" key="1">
    <source>
        <dbReference type="PROSITE-ProRule" id="PRU00024"/>
    </source>
</evidence>
<sequence length="127" mass="13901">CKCQHEVDEEVPVEGFLRNFRAYYADQGSSTSPALTSTETYYNLHRPRPPCANCAGADAGQYCCDCGRAFCEACSRLVHENEALPLFLTHKVVDIQLRPTDPPVLCCHGHDAAGQCDTCDCLVCVEG</sequence>
<keyword evidence="4" id="KW-1185">Reference proteome</keyword>
<feature type="non-terminal residue" evidence="3">
    <location>
        <position position="127"/>
    </location>
</feature>
<accession>A0A9K3DBD1</accession>
<name>A0A9K3DBD1_9EUKA</name>
<evidence type="ECO:0000259" key="2">
    <source>
        <dbReference type="PROSITE" id="PS50119"/>
    </source>
</evidence>
<evidence type="ECO:0000313" key="4">
    <source>
        <dbReference type="Proteomes" id="UP000265618"/>
    </source>
</evidence>
<dbReference type="AlphaFoldDB" id="A0A9K3DBD1"/>
<dbReference type="EMBL" id="BDIP01008482">
    <property type="protein sequence ID" value="GIQ91865.1"/>
    <property type="molecule type" value="Genomic_DNA"/>
</dbReference>